<organism evidence="2 3">
    <name type="scientific">Phytophthora nicotianae P1569</name>
    <dbReference type="NCBI Taxonomy" id="1317065"/>
    <lineage>
        <taxon>Eukaryota</taxon>
        <taxon>Sar</taxon>
        <taxon>Stramenopiles</taxon>
        <taxon>Oomycota</taxon>
        <taxon>Peronosporomycetes</taxon>
        <taxon>Peronosporales</taxon>
        <taxon>Peronosporaceae</taxon>
        <taxon>Phytophthora</taxon>
    </lineage>
</organism>
<dbReference type="EMBL" id="ANIZ01001639">
    <property type="protein sequence ID" value="ETI46009.1"/>
    <property type="molecule type" value="Genomic_DNA"/>
</dbReference>
<evidence type="ECO:0000313" key="3">
    <source>
        <dbReference type="Proteomes" id="UP000018721"/>
    </source>
</evidence>
<dbReference type="AlphaFoldDB" id="V9F3C9"/>
<sequence length="123" mass="13732">MRDRRSRRAAAENGGNCGCAERSKRRLLLLERRDWHPGDVRQKEAAEGARQQQQQLEERGRRGRATTNSVWKRRRRWQVGLRAGDEGAGFGSSNGQRASGLALDSGDAWGLSQGYSCGGYDLE</sequence>
<feature type="region of interest" description="Disordered" evidence="1">
    <location>
        <begin position="38"/>
        <end position="69"/>
    </location>
</feature>
<dbReference type="HOGENOM" id="CLU_2021344_0_0_1"/>
<dbReference type="Proteomes" id="UP000018721">
    <property type="component" value="Unassembled WGS sequence"/>
</dbReference>
<keyword evidence="3" id="KW-1185">Reference proteome</keyword>
<accession>V9F3C9</accession>
<feature type="non-terminal residue" evidence="2">
    <location>
        <position position="123"/>
    </location>
</feature>
<comment type="caution">
    <text evidence="2">The sequence shown here is derived from an EMBL/GenBank/DDBJ whole genome shotgun (WGS) entry which is preliminary data.</text>
</comment>
<feature type="compositionally biased region" description="Basic and acidic residues" evidence="1">
    <location>
        <begin position="38"/>
        <end position="47"/>
    </location>
</feature>
<reference evidence="2 3" key="1">
    <citation type="submission" date="2013-11" db="EMBL/GenBank/DDBJ databases">
        <title>The Genome Sequence of Phytophthora parasitica P1569.</title>
        <authorList>
            <consortium name="The Broad Institute Genomics Platform"/>
            <person name="Russ C."/>
            <person name="Tyler B."/>
            <person name="Panabieres F."/>
            <person name="Shan W."/>
            <person name="Tripathy S."/>
            <person name="Grunwald N."/>
            <person name="Machado M."/>
            <person name="Johnson C.S."/>
            <person name="Arredondo F."/>
            <person name="Hong C."/>
            <person name="Coffey M."/>
            <person name="Young S.K."/>
            <person name="Zeng Q."/>
            <person name="Gargeya S."/>
            <person name="Fitzgerald M."/>
            <person name="Abouelleil A."/>
            <person name="Alvarado L."/>
            <person name="Chapman S.B."/>
            <person name="Gainer-Dewar J."/>
            <person name="Goldberg J."/>
            <person name="Griggs A."/>
            <person name="Gujja S."/>
            <person name="Hansen M."/>
            <person name="Howarth C."/>
            <person name="Imamovic A."/>
            <person name="Ireland A."/>
            <person name="Larimer J."/>
            <person name="McCowan C."/>
            <person name="Murphy C."/>
            <person name="Pearson M."/>
            <person name="Poon T.W."/>
            <person name="Priest M."/>
            <person name="Roberts A."/>
            <person name="Saif S."/>
            <person name="Shea T."/>
            <person name="Sykes S."/>
            <person name="Wortman J."/>
            <person name="Nusbaum C."/>
            <person name="Birren B."/>
        </authorList>
    </citation>
    <scope>NUCLEOTIDE SEQUENCE [LARGE SCALE GENOMIC DNA]</scope>
    <source>
        <strain evidence="2 3">P1569</strain>
    </source>
</reference>
<gene>
    <name evidence="2" type="ORF">F443_09559</name>
</gene>
<protein>
    <submittedName>
        <fullName evidence="2">Uncharacterized protein</fullName>
    </submittedName>
</protein>
<name>V9F3C9_PHYNI</name>
<evidence type="ECO:0000313" key="2">
    <source>
        <dbReference type="EMBL" id="ETI46009.1"/>
    </source>
</evidence>
<proteinExistence type="predicted"/>
<evidence type="ECO:0000256" key="1">
    <source>
        <dbReference type="SAM" id="MobiDB-lite"/>
    </source>
</evidence>